<keyword evidence="3" id="KW-1185">Reference proteome</keyword>
<reference evidence="1 4" key="2">
    <citation type="journal article" date="2018" name="Nat. Biotechnol.">
        <title>A standardized bacterial taxonomy based on genome phylogeny substantially revises the tree of life.</title>
        <authorList>
            <person name="Parks D.H."/>
            <person name="Chuvochina M."/>
            <person name="Waite D.W."/>
            <person name="Rinke C."/>
            <person name="Skarshewski A."/>
            <person name="Chaumeil P.A."/>
            <person name="Hugenholtz P."/>
        </authorList>
    </citation>
    <scope>NUCLEOTIDE SEQUENCE [LARGE SCALE GENOMIC DNA]</scope>
    <source>
        <strain evidence="1">UBA10378</strain>
    </source>
</reference>
<gene>
    <name evidence="1" type="ORF">DD728_12380</name>
    <name evidence="2" type="ORF">HY36_05660</name>
</gene>
<dbReference type="STRING" id="1280948.HY36_05660"/>
<comment type="caution">
    <text evidence="2">The sequence shown here is derived from an EMBL/GenBank/DDBJ whole genome shotgun (WGS) entry which is preliminary data.</text>
</comment>
<evidence type="ECO:0000313" key="2">
    <source>
        <dbReference type="EMBL" id="KCZ60466.1"/>
    </source>
</evidence>
<dbReference type="Proteomes" id="UP000024547">
    <property type="component" value="Unassembled WGS sequence"/>
</dbReference>
<evidence type="ECO:0000313" key="3">
    <source>
        <dbReference type="Proteomes" id="UP000024547"/>
    </source>
</evidence>
<sequence length="80" mass="8413">MLKEILSTGVAIAISGSFSASATTRNDGVQSVTSTSETSQSRMTTFVVLPDAESESTLRCDRGFEVPNGGVFCGPIADWH</sequence>
<evidence type="ECO:0000313" key="4">
    <source>
        <dbReference type="Proteomes" id="UP000263957"/>
    </source>
</evidence>
<name>A0A059E0L1_9PROT</name>
<proteinExistence type="predicted"/>
<dbReference type="AlphaFoldDB" id="A0A059E0L1"/>
<evidence type="ECO:0000313" key="1">
    <source>
        <dbReference type="EMBL" id="HBQ49651.1"/>
    </source>
</evidence>
<accession>A0A059E0L1</accession>
<dbReference type="PATRIC" id="fig|1280948.3.peg.2188"/>
<dbReference type="RefSeq" id="WP_035552353.1">
    <property type="nucleotide sequence ID" value="NZ_AWFH01000023.1"/>
</dbReference>
<dbReference type="GeneID" id="92501207"/>
<dbReference type="EMBL" id="DOGS01000246">
    <property type="protein sequence ID" value="HBQ49651.1"/>
    <property type="molecule type" value="Genomic_DNA"/>
</dbReference>
<dbReference type="OrthoDB" id="9930874at2"/>
<organism evidence="2 3">
    <name type="scientific">Hyphomonas atlantica</name>
    <dbReference type="NCBI Taxonomy" id="1280948"/>
    <lineage>
        <taxon>Bacteria</taxon>
        <taxon>Pseudomonadati</taxon>
        <taxon>Pseudomonadota</taxon>
        <taxon>Alphaproteobacteria</taxon>
        <taxon>Hyphomonadales</taxon>
        <taxon>Hyphomonadaceae</taxon>
        <taxon>Hyphomonas</taxon>
    </lineage>
</organism>
<dbReference type="Proteomes" id="UP000263957">
    <property type="component" value="Unassembled WGS sequence"/>
</dbReference>
<protein>
    <submittedName>
        <fullName evidence="2">Uncharacterized protein</fullName>
    </submittedName>
</protein>
<reference evidence="2 3" key="1">
    <citation type="journal article" date="2014" name="Antonie Van Leeuwenhoek">
        <title>Hyphomonas beringensis sp. nov. and Hyphomonas chukchiensis sp. nov., isolated from surface seawater of the Bering Sea and Chukchi Sea.</title>
        <authorList>
            <person name="Li C."/>
            <person name="Lai Q."/>
            <person name="Li G."/>
            <person name="Dong C."/>
            <person name="Wang J."/>
            <person name="Liao Y."/>
            <person name="Shao Z."/>
        </authorList>
    </citation>
    <scope>NUCLEOTIDE SEQUENCE [LARGE SCALE GENOMIC DNA]</scope>
    <source>
        <strain evidence="2 3">22II1-22F38</strain>
    </source>
</reference>
<dbReference type="EMBL" id="AWFH01000023">
    <property type="protein sequence ID" value="KCZ60466.1"/>
    <property type="molecule type" value="Genomic_DNA"/>
</dbReference>